<name>A0A843TLD4_COLES</name>
<protein>
    <submittedName>
        <fullName evidence="1">Uncharacterized protein</fullName>
    </submittedName>
</protein>
<keyword evidence="2" id="KW-1185">Reference proteome</keyword>
<reference evidence="1" key="1">
    <citation type="submission" date="2017-07" db="EMBL/GenBank/DDBJ databases">
        <title>Taro Niue Genome Assembly and Annotation.</title>
        <authorList>
            <person name="Atibalentja N."/>
            <person name="Keating K."/>
            <person name="Fields C.J."/>
        </authorList>
    </citation>
    <scope>NUCLEOTIDE SEQUENCE</scope>
    <source>
        <strain evidence="1">Niue_2</strain>
        <tissue evidence="1">Leaf</tissue>
    </source>
</reference>
<proteinExistence type="predicted"/>
<gene>
    <name evidence="1" type="ORF">Taro_005594</name>
</gene>
<comment type="caution">
    <text evidence="1">The sequence shown here is derived from an EMBL/GenBank/DDBJ whole genome shotgun (WGS) entry which is preliminary data.</text>
</comment>
<sequence length="107" mass="12225">MRLGRATRQHRRALYGRRDYSPVATELIVAISEFLVAGEQEIIHTKLFFFPVASAATYTDSHLEVDQRRRPYERDGPIVRILRSCCDSTLVAFWNVTNAPSLSLCLI</sequence>
<dbReference type="EMBL" id="NMUH01000159">
    <property type="protein sequence ID" value="MQL73252.1"/>
    <property type="molecule type" value="Genomic_DNA"/>
</dbReference>
<evidence type="ECO:0000313" key="2">
    <source>
        <dbReference type="Proteomes" id="UP000652761"/>
    </source>
</evidence>
<accession>A0A843TLD4</accession>
<dbReference type="Proteomes" id="UP000652761">
    <property type="component" value="Unassembled WGS sequence"/>
</dbReference>
<dbReference type="AlphaFoldDB" id="A0A843TLD4"/>
<organism evidence="1 2">
    <name type="scientific">Colocasia esculenta</name>
    <name type="common">Wild taro</name>
    <name type="synonym">Arum esculentum</name>
    <dbReference type="NCBI Taxonomy" id="4460"/>
    <lineage>
        <taxon>Eukaryota</taxon>
        <taxon>Viridiplantae</taxon>
        <taxon>Streptophyta</taxon>
        <taxon>Embryophyta</taxon>
        <taxon>Tracheophyta</taxon>
        <taxon>Spermatophyta</taxon>
        <taxon>Magnoliopsida</taxon>
        <taxon>Liliopsida</taxon>
        <taxon>Araceae</taxon>
        <taxon>Aroideae</taxon>
        <taxon>Colocasieae</taxon>
        <taxon>Colocasia</taxon>
    </lineage>
</organism>
<evidence type="ECO:0000313" key="1">
    <source>
        <dbReference type="EMBL" id="MQL73252.1"/>
    </source>
</evidence>